<keyword evidence="12" id="KW-1185">Reference proteome</keyword>
<dbReference type="SUPFAM" id="SSF116734">
    <property type="entry name" value="DNA methylase specificity domain"/>
    <property type="match status" value="1"/>
</dbReference>
<dbReference type="InterPro" id="IPR003356">
    <property type="entry name" value="DNA_methylase_A-5"/>
</dbReference>
<accession>A0A0M9DI16</accession>
<dbReference type="GO" id="GO:0032259">
    <property type="term" value="P:methylation"/>
    <property type="evidence" value="ECO:0007669"/>
    <property type="project" value="UniProtKB-KW"/>
</dbReference>
<gene>
    <name evidence="11" type="ORF">ADM90_13235</name>
</gene>
<dbReference type="SUPFAM" id="SSF53335">
    <property type="entry name" value="S-adenosyl-L-methionine-dependent methyltransferases"/>
    <property type="match status" value="1"/>
</dbReference>
<evidence type="ECO:0000259" key="9">
    <source>
        <dbReference type="Pfam" id="PF01420"/>
    </source>
</evidence>
<dbReference type="InterPro" id="IPR000055">
    <property type="entry name" value="Restrct_endonuc_typeI_TRD"/>
</dbReference>
<organism evidence="11 12">
    <name type="scientific">Lysinibacillus macroides</name>
    <dbReference type="NCBI Taxonomy" id="33935"/>
    <lineage>
        <taxon>Bacteria</taxon>
        <taxon>Bacillati</taxon>
        <taxon>Bacillota</taxon>
        <taxon>Bacilli</taxon>
        <taxon>Bacillales</taxon>
        <taxon>Bacillaceae</taxon>
        <taxon>Lysinibacillus</taxon>
    </lineage>
</organism>
<keyword evidence="3 11" id="KW-0489">Methyltransferase</keyword>
<evidence type="ECO:0000256" key="5">
    <source>
        <dbReference type="ARBA" id="ARBA00022691"/>
    </source>
</evidence>
<dbReference type="GO" id="GO:0009007">
    <property type="term" value="F:site-specific DNA-methyltransferase (adenine-specific) activity"/>
    <property type="evidence" value="ECO:0007669"/>
    <property type="project" value="UniProtKB-EC"/>
</dbReference>
<dbReference type="Gene3D" id="3.40.50.150">
    <property type="entry name" value="Vaccinia Virus protein VP39"/>
    <property type="match status" value="1"/>
</dbReference>
<comment type="similarity">
    <text evidence="1">Belongs to the type-I restriction system S methylase family.</text>
</comment>
<evidence type="ECO:0000256" key="6">
    <source>
        <dbReference type="ARBA" id="ARBA00022747"/>
    </source>
</evidence>
<dbReference type="Proteomes" id="UP000037977">
    <property type="component" value="Unassembled WGS sequence"/>
</dbReference>
<name>A0A0M9DI16_9BACI</name>
<dbReference type="InterPro" id="IPR029063">
    <property type="entry name" value="SAM-dependent_MTases_sf"/>
</dbReference>
<comment type="catalytic activity">
    <reaction evidence="8">
        <text>a 2'-deoxyadenosine in DNA + S-adenosyl-L-methionine = an N(6)-methyl-2'-deoxyadenosine in DNA + S-adenosyl-L-homocysteine + H(+)</text>
        <dbReference type="Rhea" id="RHEA:15197"/>
        <dbReference type="Rhea" id="RHEA-COMP:12418"/>
        <dbReference type="Rhea" id="RHEA-COMP:12419"/>
        <dbReference type="ChEBI" id="CHEBI:15378"/>
        <dbReference type="ChEBI" id="CHEBI:57856"/>
        <dbReference type="ChEBI" id="CHEBI:59789"/>
        <dbReference type="ChEBI" id="CHEBI:90615"/>
        <dbReference type="ChEBI" id="CHEBI:90616"/>
        <dbReference type="EC" id="2.1.1.72"/>
    </reaction>
</comment>
<evidence type="ECO:0000313" key="12">
    <source>
        <dbReference type="Proteomes" id="UP000037977"/>
    </source>
</evidence>
<evidence type="ECO:0000256" key="2">
    <source>
        <dbReference type="ARBA" id="ARBA00011900"/>
    </source>
</evidence>
<dbReference type="REBASE" id="133523">
    <property type="entry name" value="M1.Lma54I"/>
</dbReference>
<feature type="domain" description="DNA methylase adenine-specific" evidence="10">
    <location>
        <begin position="129"/>
        <end position="422"/>
    </location>
</feature>
<dbReference type="AlphaFoldDB" id="A0A0M9DI16"/>
<dbReference type="OrthoDB" id="9814572at2"/>
<dbReference type="PATRIC" id="fig|33935.3.peg.3495"/>
<reference evidence="11 12" key="1">
    <citation type="submission" date="2015-07" db="EMBL/GenBank/DDBJ databases">
        <title>Genome sequencing project for genomic taxonomy and phylogenomics of Bacillus-like bacteria.</title>
        <authorList>
            <person name="Liu B."/>
            <person name="Wang J."/>
            <person name="Zhu Y."/>
            <person name="Liu G."/>
            <person name="Chen Q."/>
            <person name="Chen Z."/>
            <person name="Che J."/>
            <person name="Ge C."/>
            <person name="Shi H."/>
            <person name="Pan Z."/>
            <person name="Liu X."/>
        </authorList>
    </citation>
    <scope>NUCLEOTIDE SEQUENCE [LARGE SCALE GENOMIC DNA]</scope>
    <source>
        <strain evidence="11 12">DSM 54</strain>
    </source>
</reference>
<protein>
    <recommendedName>
        <fullName evidence="2">site-specific DNA-methyltransferase (adenine-specific)</fullName>
        <ecNumber evidence="2">2.1.1.72</ecNumber>
    </recommendedName>
</protein>
<evidence type="ECO:0000256" key="1">
    <source>
        <dbReference type="ARBA" id="ARBA00010923"/>
    </source>
</evidence>
<evidence type="ECO:0000313" key="11">
    <source>
        <dbReference type="EMBL" id="KOY81868.1"/>
    </source>
</evidence>
<dbReference type="Pfam" id="PF01420">
    <property type="entry name" value="Methylase_S"/>
    <property type="match status" value="1"/>
</dbReference>
<dbReference type="Pfam" id="PF02384">
    <property type="entry name" value="N6_Mtase"/>
    <property type="match status" value="1"/>
</dbReference>
<feature type="domain" description="Type I restriction modification DNA specificity" evidence="9">
    <location>
        <begin position="445"/>
        <end position="611"/>
    </location>
</feature>
<comment type="caution">
    <text evidence="11">The sequence shown here is derived from an EMBL/GenBank/DDBJ whole genome shotgun (WGS) entry which is preliminary data.</text>
</comment>
<evidence type="ECO:0000256" key="7">
    <source>
        <dbReference type="ARBA" id="ARBA00023125"/>
    </source>
</evidence>
<dbReference type="EMBL" id="LGCI01000008">
    <property type="protein sequence ID" value="KOY81868.1"/>
    <property type="molecule type" value="Genomic_DNA"/>
</dbReference>
<dbReference type="GO" id="GO:0008170">
    <property type="term" value="F:N-methyltransferase activity"/>
    <property type="evidence" value="ECO:0007669"/>
    <property type="project" value="InterPro"/>
</dbReference>
<evidence type="ECO:0000256" key="4">
    <source>
        <dbReference type="ARBA" id="ARBA00022679"/>
    </source>
</evidence>
<dbReference type="Gene3D" id="3.90.220.20">
    <property type="entry name" value="DNA methylase specificity domains"/>
    <property type="match status" value="1"/>
</dbReference>
<dbReference type="InterPro" id="IPR044946">
    <property type="entry name" value="Restrct_endonuc_typeI_TRD_sf"/>
</dbReference>
<dbReference type="GO" id="GO:0009307">
    <property type="term" value="P:DNA restriction-modification system"/>
    <property type="evidence" value="ECO:0007669"/>
    <property type="project" value="UniProtKB-KW"/>
</dbReference>
<dbReference type="PANTHER" id="PTHR42933">
    <property type="entry name" value="SLR6095 PROTEIN"/>
    <property type="match status" value="1"/>
</dbReference>
<dbReference type="STRING" id="33935.ADM90_13235"/>
<evidence type="ECO:0000259" key="10">
    <source>
        <dbReference type="Pfam" id="PF02384"/>
    </source>
</evidence>
<sequence>MVENTFQFINELENQFSKKQIDFTLISEVGKLHALYAAMGMEKYKNGLSKVATREDIKNAGSAVKKTLLELYLELEKLEPSLAKVFVSNSFSMIDEKNLYKLVVLFERYGLSKDEYQSKEMNVSFFNSLLKEFINEAKGFEFTPDGLIQLMVESVKPLNGSVYDGTAGIANLLVQAYLNAANKNEKVTVFGQEFNQELFVLGKLNLFLNQILPERGDICDGDTIREPKWVENGRVQQFDYVLMNYPFGVRDWGYEFAVNDPFGRFELYDVPSKAHGDYAFILHALASLKSTGKAVLVVPFGTLVRGAAERKIRSILLKDDVIESIIALPSNLFVGTGIQVSLFILNKNKPNEKKGKVQFINAEGDYERTRTQKFLKREHIDKIVDVLDRFENIERYSRIVPIEEIEENQFDLNPSLYFVNIELETEFGKVLFNRKKYETETGNLVPIKEFAEVIRGVNLPSRRQIESAEGELYPVIQIRDVEDGEIQFEKIDKFPIQTRDIERITAKPGDILVSSRGTQQKIAIVPEHTEKVLVSSMFVIIRLTSDKVNPLYVKRILESPAGQYFFEVNQSGSVVTVLTPNDIKSIEIPLLSIEQQTEFISELERADDIIRKAQEERKNLYFNAYQNVGFGTAIRKN</sequence>
<dbReference type="PANTHER" id="PTHR42933:SF3">
    <property type="entry name" value="TYPE I RESTRICTION ENZYME MJAVIII METHYLASE SUBUNIT"/>
    <property type="match status" value="1"/>
</dbReference>
<dbReference type="InterPro" id="IPR051537">
    <property type="entry name" value="DNA_Adenine_Mtase"/>
</dbReference>
<keyword evidence="7" id="KW-0238">DNA-binding</keyword>
<keyword evidence="5" id="KW-0949">S-adenosyl-L-methionine</keyword>
<dbReference type="EC" id="2.1.1.72" evidence="2"/>
<evidence type="ECO:0000256" key="8">
    <source>
        <dbReference type="ARBA" id="ARBA00047942"/>
    </source>
</evidence>
<evidence type="ECO:0000256" key="3">
    <source>
        <dbReference type="ARBA" id="ARBA00022603"/>
    </source>
</evidence>
<proteinExistence type="inferred from homology"/>
<keyword evidence="6" id="KW-0680">Restriction system</keyword>
<dbReference type="GO" id="GO:0003677">
    <property type="term" value="F:DNA binding"/>
    <property type="evidence" value="ECO:0007669"/>
    <property type="project" value="UniProtKB-KW"/>
</dbReference>
<keyword evidence="4 11" id="KW-0808">Transferase</keyword>
<dbReference type="PRINTS" id="PR00507">
    <property type="entry name" value="N12N6MTFRASE"/>
</dbReference>
<dbReference type="RefSeq" id="WP_053995439.1">
    <property type="nucleotide sequence ID" value="NZ_CP065643.1"/>
</dbReference>